<dbReference type="HOGENOM" id="CLU_687857_0_0_1"/>
<gene>
    <name evidence="1" type="ORF">GSPATT00005082001</name>
</gene>
<dbReference type="Proteomes" id="UP000000600">
    <property type="component" value="Unassembled WGS sequence"/>
</dbReference>
<dbReference type="KEGG" id="ptm:GSPATT00005082001"/>
<dbReference type="InParanoid" id="A0BP66"/>
<keyword evidence="2" id="KW-1185">Reference proteome</keyword>
<reference evidence="1 2" key="1">
    <citation type="journal article" date="2006" name="Nature">
        <title>Global trends of whole-genome duplications revealed by the ciliate Paramecium tetraurelia.</title>
        <authorList>
            <consortium name="Genoscope"/>
            <person name="Aury J.-M."/>
            <person name="Jaillon O."/>
            <person name="Duret L."/>
            <person name="Noel B."/>
            <person name="Jubin C."/>
            <person name="Porcel B.M."/>
            <person name="Segurens B."/>
            <person name="Daubin V."/>
            <person name="Anthouard V."/>
            <person name="Aiach N."/>
            <person name="Arnaiz O."/>
            <person name="Billaut A."/>
            <person name="Beisson J."/>
            <person name="Blanc I."/>
            <person name="Bouhouche K."/>
            <person name="Camara F."/>
            <person name="Duharcourt S."/>
            <person name="Guigo R."/>
            <person name="Gogendeau D."/>
            <person name="Katinka M."/>
            <person name="Keller A.-M."/>
            <person name="Kissmehl R."/>
            <person name="Klotz C."/>
            <person name="Koll F."/>
            <person name="Le Moue A."/>
            <person name="Lepere C."/>
            <person name="Malinsky S."/>
            <person name="Nowacki M."/>
            <person name="Nowak J.K."/>
            <person name="Plattner H."/>
            <person name="Poulain J."/>
            <person name="Ruiz F."/>
            <person name="Serrano V."/>
            <person name="Zagulski M."/>
            <person name="Dessen P."/>
            <person name="Betermier M."/>
            <person name="Weissenbach J."/>
            <person name="Scarpelli C."/>
            <person name="Schachter V."/>
            <person name="Sperling L."/>
            <person name="Meyer E."/>
            <person name="Cohen J."/>
            <person name="Wincker P."/>
        </authorList>
    </citation>
    <scope>NUCLEOTIDE SEQUENCE [LARGE SCALE GENOMIC DNA]</scope>
    <source>
        <strain evidence="1 2">Stock d4-2</strain>
    </source>
</reference>
<sequence length="401" mass="47804">MQLDQETLNLLFKELFNLDSLPNKDSEELTQQYLYYDNTERKFLKCFHNKQLNNENEAKYTLSSLNRLLHRFIARLAEAYQVLLAKKSIFRSKASTFQPTIYNSLSNMYDGKQGVFISIIQSIFTECKLQLEIAHRKLTNDDIVKRIHSQDYGSQNIQSLQQSQQGSITQLLLQRNSPQPEWQININNNKNLSQYYKKTYFKLYDLLLIDKYITNHISRMQEDQILYFQSKQQNMEKLYQQLMQQNTHIKKSLNWAVDLDTTEYEKHLKLLQIKQDLTFQNNQSPPVNIIKTDQFDCNKTCSSFFSQNQKYKVRSFSQNSKVKDLYSFSDKINLFRPNYQDSIKFRISQSHLDNYKQQQCSLAQQQILRQSPVINILTRKRIFEQQTQNSKKKNKACRFKN</sequence>
<dbReference type="GeneID" id="5013515"/>
<dbReference type="EMBL" id="CT868008">
    <property type="protein sequence ID" value="CAK60333.1"/>
    <property type="molecule type" value="Genomic_DNA"/>
</dbReference>
<dbReference type="AlphaFoldDB" id="A0BP66"/>
<dbReference type="OMA" id="MQEDQIL"/>
<organism evidence="1 2">
    <name type="scientific">Paramecium tetraurelia</name>
    <dbReference type="NCBI Taxonomy" id="5888"/>
    <lineage>
        <taxon>Eukaryota</taxon>
        <taxon>Sar</taxon>
        <taxon>Alveolata</taxon>
        <taxon>Ciliophora</taxon>
        <taxon>Intramacronucleata</taxon>
        <taxon>Oligohymenophorea</taxon>
        <taxon>Peniculida</taxon>
        <taxon>Parameciidae</taxon>
        <taxon>Paramecium</taxon>
    </lineage>
</organism>
<proteinExistence type="predicted"/>
<dbReference type="RefSeq" id="XP_001427731.1">
    <property type="nucleotide sequence ID" value="XM_001427694.1"/>
</dbReference>
<evidence type="ECO:0000313" key="2">
    <source>
        <dbReference type="Proteomes" id="UP000000600"/>
    </source>
</evidence>
<evidence type="ECO:0000313" key="1">
    <source>
        <dbReference type="EMBL" id="CAK60333.1"/>
    </source>
</evidence>
<protein>
    <submittedName>
        <fullName evidence="1">Uncharacterized protein</fullName>
    </submittedName>
</protein>
<name>A0BP66_PARTE</name>
<accession>A0BP66</accession>